<evidence type="ECO:0000256" key="2">
    <source>
        <dbReference type="ARBA" id="ARBA00018987"/>
    </source>
</evidence>
<dbReference type="GO" id="GO:0016604">
    <property type="term" value="C:nuclear body"/>
    <property type="evidence" value="ECO:0007669"/>
    <property type="project" value="TreeGrafter"/>
</dbReference>
<dbReference type="GeneID" id="102370790"/>
<dbReference type="InterPro" id="IPR032199">
    <property type="entry name" value="RMI1_C"/>
</dbReference>
<evidence type="ECO:0000313" key="7">
    <source>
        <dbReference type="RefSeq" id="XP_025058296.1"/>
    </source>
</evidence>
<protein>
    <recommendedName>
        <fullName evidence="2">RecQ-mediated genome instability protein 1</fullName>
    </recommendedName>
</protein>
<dbReference type="FunFam" id="2.40.50.770:FF:000002">
    <property type="entry name" value="recQ-mediated genome instability protein 1"/>
    <property type="match status" value="1"/>
</dbReference>
<dbReference type="AlphaFoldDB" id="A0A3Q0GF58"/>
<evidence type="ECO:0000313" key="6">
    <source>
        <dbReference type="Proteomes" id="UP000189705"/>
    </source>
</evidence>
<dbReference type="Proteomes" id="UP000189705">
    <property type="component" value="Unplaced"/>
</dbReference>
<dbReference type="Gene3D" id="2.40.50.770">
    <property type="entry name" value="RecQ-mediated genome instability protein Rmi1, C-terminal domain"/>
    <property type="match status" value="1"/>
</dbReference>
<comment type="similarity">
    <text evidence="1">Belongs to the RMI1 family.</text>
</comment>
<dbReference type="Gene3D" id="2.40.50.510">
    <property type="match status" value="2"/>
</dbReference>
<proteinExistence type="inferred from homology"/>
<evidence type="ECO:0000256" key="1">
    <source>
        <dbReference type="ARBA" id="ARBA00006395"/>
    </source>
</evidence>
<dbReference type="PANTHER" id="PTHR14790">
    <property type="entry name" value="RECQ-MEDIATED GENOME INSTABILITY PROTEIN 1 RMI1"/>
    <property type="match status" value="1"/>
</dbReference>
<feature type="domain" description="RecQ mediated genome instability protein 1 OB-fold" evidence="4">
    <location>
        <begin position="44"/>
        <end position="161"/>
    </location>
</feature>
<organism evidence="6 7">
    <name type="scientific">Alligator sinensis</name>
    <name type="common">Chinese alligator</name>
    <dbReference type="NCBI Taxonomy" id="38654"/>
    <lineage>
        <taxon>Eukaryota</taxon>
        <taxon>Metazoa</taxon>
        <taxon>Chordata</taxon>
        <taxon>Craniata</taxon>
        <taxon>Vertebrata</taxon>
        <taxon>Euteleostomi</taxon>
        <taxon>Archelosauria</taxon>
        <taxon>Archosauria</taxon>
        <taxon>Crocodylia</taxon>
        <taxon>Alligatoridae</taxon>
        <taxon>Alligatorinae</taxon>
        <taxon>Alligator</taxon>
    </lineage>
</organism>
<accession>A0A3Q0GF58</accession>
<dbReference type="GO" id="GO:0031422">
    <property type="term" value="C:RecQ family helicase-topoisomerase III complex"/>
    <property type="evidence" value="ECO:0007669"/>
    <property type="project" value="TreeGrafter"/>
</dbReference>
<dbReference type="GO" id="GO:0000724">
    <property type="term" value="P:double-strand break repair via homologous recombination"/>
    <property type="evidence" value="ECO:0007669"/>
    <property type="project" value="TreeGrafter"/>
</dbReference>
<evidence type="ECO:0000256" key="3">
    <source>
        <dbReference type="SAM" id="MobiDB-lite"/>
    </source>
</evidence>
<dbReference type="InterPro" id="IPR042470">
    <property type="entry name" value="RMI1_N_C_sf"/>
</dbReference>
<evidence type="ECO:0000259" key="4">
    <source>
        <dbReference type="Pfam" id="PF08585"/>
    </source>
</evidence>
<dbReference type="GO" id="GO:0000712">
    <property type="term" value="P:resolution of meiotic recombination intermediates"/>
    <property type="evidence" value="ECO:0007669"/>
    <property type="project" value="TreeGrafter"/>
</dbReference>
<name>A0A3Q0GF58_ALLSI</name>
<feature type="domain" description="RecQ-mediated genome instability protein 1 C-terminal OB-fold" evidence="5">
    <location>
        <begin position="454"/>
        <end position="589"/>
    </location>
</feature>
<sequence length="591" mass="65716">MEEARFSFSQKLKGEFELYLPEAKKRVSVEGTGRSLTTFSLHFVIDSLVDVSQPAYSQLQKIRGKSTLNEEVTANNQASQKTWEAKPTRMLMLQLTDGIHQIQGMEYQPVPVLHSGLPPGTKIMVQGNIVYRLGVLLLKPENVKLLGGEVDVLLQEYSQERVLARLIGEAENPNPVEQSDHERVTAGPVDELGQDIGPSDEELLASLDENAFSVNVETALESGYCSRSDSSNTTTPSLTSSSGNCSQQRFGNPLPGANKEPSVPAVEYVDGDLDGIALEEALFLEEEIQQELEEIQRVQPLVEDRNVSIITEQLSNMPRTSCISSLNCMPEKDGKNERVYKLAQCTREHQFLERELSVGSKSNTNNFSPQHSVWQTHNFTADLSLENPFEQEAGSKVDLVKSVQKPHSFSDNIPLNNGQVNFSKNEPQLAKQEHNVEAFSSKATENCRGLDLHSPPFTYISVLLANKPETVTTVKLKAFIVTLTGNLTSNNGFWSVLAKISDGTSYLEVNFADEILTSLIGFSVPEMKMLKKDPALHPKLKDGLQRCQRELIDLCCLMTVEFNPHESKATVLFLHEVDAVDLENLKKRLNK</sequence>
<dbReference type="RefSeq" id="XP_025058296.1">
    <property type="nucleotide sequence ID" value="XM_025202511.1"/>
</dbReference>
<dbReference type="GO" id="GO:0000166">
    <property type="term" value="F:nucleotide binding"/>
    <property type="evidence" value="ECO:0007669"/>
    <property type="project" value="InterPro"/>
</dbReference>
<dbReference type="Pfam" id="PF16099">
    <property type="entry name" value="RMI1_C"/>
    <property type="match status" value="1"/>
</dbReference>
<reference evidence="7" key="1">
    <citation type="submission" date="2025-08" db="UniProtKB">
        <authorList>
            <consortium name="RefSeq"/>
        </authorList>
    </citation>
    <scope>IDENTIFICATION</scope>
</reference>
<feature type="region of interest" description="Disordered" evidence="3">
    <location>
        <begin position="223"/>
        <end position="261"/>
    </location>
</feature>
<gene>
    <name evidence="7" type="primary">RMI1</name>
</gene>
<feature type="compositionally biased region" description="Low complexity" evidence="3">
    <location>
        <begin position="228"/>
        <end position="242"/>
    </location>
</feature>
<dbReference type="InterPro" id="IPR013894">
    <property type="entry name" value="RMI1_OB"/>
</dbReference>
<evidence type="ECO:0000259" key="5">
    <source>
        <dbReference type="Pfam" id="PF16099"/>
    </source>
</evidence>
<dbReference type="Pfam" id="PF08585">
    <property type="entry name" value="RMI1_N_C"/>
    <property type="match status" value="1"/>
</dbReference>
<dbReference type="PANTHER" id="PTHR14790:SF15">
    <property type="entry name" value="RECQ-MEDIATED GENOME INSTABILITY PROTEIN 1"/>
    <property type="match status" value="1"/>
</dbReference>
<keyword evidence="6" id="KW-1185">Reference proteome</keyword>
<dbReference type="CTD" id="80010"/>